<evidence type="ECO:0000313" key="3">
    <source>
        <dbReference type="Proteomes" id="UP001204445"/>
    </source>
</evidence>
<dbReference type="AlphaFoldDB" id="A0AAE3HMW1"/>
<dbReference type="EMBL" id="JANUCT010000016">
    <property type="protein sequence ID" value="MCS3904126.1"/>
    <property type="molecule type" value="Genomic_DNA"/>
</dbReference>
<sequence length="72" mass="7619">MNILRVIGVLLIIAGAVGLAYGQFSYTEETHNADLGPIEFQVEDKETINVPTWAGLGAVGLGVILLVVPGRK</sequence>
<comment type="caution">
    <text evidence="2">The sequence shown here is derived from an EMBL/GenBank/DDBJ whole genome shotgun (WGS) entry which is preliminary data.</text>
</comment>
<dbReference type="RefSeq" id="WP_259056432.1">
    <property type="nucleotide sequence ID" value="NZ_JANUCT010000016.1"/>
</dbReference>
<proteinExistence type="predicted"/>
<evidence type="ECO:0000313" key="2">
    <source>
        <dbReference type="EMBL" id="MCS3904126.1"/>
    </source>
</evidence>
<keyword evidence="1" id="KW-0472">Membrane</keyword>
<accession>A0AAE3HMW1</accession>
<keyword evidence="1" id="KW-0812">Transmembrane</keyword>
<name>A0AAE3HMW1_9GAMM</name>
<feature type="transmembrane region" description="Helical" evidence="1">
    <location>
        <begin position="50"/>
        <end position="68"/>
    </location>
</feature>
<evidence type="ECO:0000256" key="1">
    <source>
        <dbReference type="SAM" id="Phobius"/>
    </source>
</evidence>
<reference evidence="2" key="1">
    <citation type="submission" date="2022-08" db="EMBL/GenBank/DDBJ databases">
        <title>Genomic Encyclopedia of Type Strains, Phase III (KMG-III): the genomes of soil and plant-associated and newly described type strains.</title>
        <authorList>
            <person name="Whitman W."/>
        </authorList>
    </citation>
    <scope>NUCLEOTIDE SEQUENCE</scope>
    <source>
        <strain evidence="2">HMT 1</strain>
    </source>
</reference>
<keyword evidence="3" id="KW-1185">Reference proteome</keyword>
<keyword evidence="1" id="KW-1133">Transmembrane helix</keyword>
<gene>
    <name evidence="2" type="ORF">J2T55_002159</name>
</gene>
<organism evidence="2 3">
    <name type="scientific">Methylohalomonas lacus</name>
    <dbReference type="NCBI Taxonomy" id="398773"/>
    <lineage>
        <taxon>Bacteria</taxon>
        <taxon>Pseudomonadati</taxon>
        <taxon>Pseudomonadota</taxon>
        <taxon>Gammaproteobacteria</taxon>
        <taxon>Methylohalomonadales</taxon>
        <taxon>Methylohalomonadaceae</taxon>
        <taxon>Methylohalomonas</taxon>
    </lineage>
</organism>
<protein>
    <submittedName>
        <fullName evidence="2">Drug/metabolite transporter (DMT)-like permease</fullName>
    </submittedName>
</protein>
<dbReference type="Proteomes" id="UP001204445">
    <property type="component" value="Unassembled WGS sequence"/>
</dbReference>